<comment type="catalytic activity">
    <reaction evidence="6">
        <text>dCMP + ATP = dCDP + ADP</text>
        <dbReference type="Rhea" id="RHEA:25094"/>
        <dbReference type="ChEBI" id="CHEBI:30616"/>
        <dbReference type="ChEBI" id="CHEBI:57566"/>
        <dbReference type="ChEBI" id="CHEBI:58593"/>
        <dbReference type="ChEBI" id="CHEBI:456216"/>
        <dbReference type="EC" id="2.7.4.25"/>
    </reaction>
</comment>
<evidence type="ECO:0000256" key="4">
    <source>
        <dbReference type="ARBA" id="ARBA00022777"/>
    </source>
</evidence>
<dbReference type="Gene3D" id="3.40.50.300">
    <property type="entry name" value="P-loop containing nucleotide triphosphate hydrolases"/>
    <property type="match status" value="1"/>
</dbReference>
<dbReference type="EC" id="2.7.4.25" evidence="1"/>
<organism evidence="9 10">
    <name type="scientific">Mycoplasmoides gallisepticum</name>
    <name type="common">Mycoplasma gallisepticum</name>
    <dbReference type="NCBI Taxonomy" id="2096"/>
    <lineage>
        <taxon>Bacteria</taxon>
        <taxon>Bacillati</taxon>
        <taxon>Mycoplasmatota</taxon>
        <taxon>Mycoplasmoidales</taxon>
        <taxon>Mycoplasmoidaceae</taxon>
        <taxon>Mycoplasmoides</taxon>
    </lineage>
</organism>
<keyword evidence="5" id="KW-0067">ATP-binding</keyword>
<dbReference type="SUPFAM" id="SSF52540">
    <property type="entry name" value="P-loop containing nucleoside triphosphate hydrolases"/>
    <property type="match status" value="1"/>
</dbReference>
<dbReference type="Pfam" id="PF02224">
    <property type="entry name" value="Cytidylate_kin"/>
    <property type="match status" value="1"/>
</dbReference>
<gene>
    <name evidence="9" type="primary">cmk_2</name>
    <name evidence="9" type="ORF">NCTC10115_00344</name>
</gene>
<feature type="domain" description="Cytidylate kinase" evidence="8">
    <location>
        <begin position="10"/>
        <end position="50"/>
    </location>
</feature>
<evidence type="ECO:0000256" key="1">
    <source>
        <dbReference type="ARBA" id="ARBA00012906"/>
    </source>
</evidence>
<keyword evidence="2 9" id="KW-0808">Transferase</keyword>
<evidence type="ECO:0000313" key="10">
    <source>
        <dbReference type="Proteomes" id="UP000260136"/>
    </source>
</evidence>
<evidence type="ECO:0000256" key="2">
    <source>
        <dbReference type="ARBA" id="ARBA00022679"/>
    </source>
</evidence>
<dbReference type="EMBL" id="LS991952">
    <property type="protein sequence ID" value="SYV94047.1"/>
    <property type="molecule type" value="Genomic_DNA"/>
</dbReference>
<keyword evidence="3" id="KW-0547">Nucleotide-binding</keyword>
<proteinExistence type="predicted"/>
<dbReference type="InterPro" id="IPR011994">
    <property type="entry name" value="Cytidylate_kinase_dom"/>
</dbReference>
<dbReference type="AlphaFoldDB" id="A0A3B0PDL9"/>
<dbReference type="InterPro" id="IPR027417">
    <property type="entry name" value="P-loop_NTPase"/>
</dbReference>
<comment type="catalytic activity">
    <reaction evidence="7">
        <text>CMP + ATP = CDP + ADP</text>
        <dbReference type="Rhea" id="RHEA:11600"/>
        <dbReference type="ChEBI" id="CHEBI:30616"/>
        <dbReference type="ChEBI" id="CHEBI:58069"/>
        <dbReference type="ChEBI" id="CHEBI:60377"/>
        <dbReference type="ChEBI" id="CHEBI:456216"/>
        <dbReference type="EC" id="2.7.4.25"/>
    </reaction>
</comment>
<protein>
    <recommendedName>
        <fullName evidence="1">(d)CMP kinase</fullName>
        <ecNumber evidence="1">2.7.4.25</ecNumber>
    </recommendedName>
</protein>
<evidence type="ECO:0000259" key="8">
    <source>
        <dbReference type="Pfam" id="PF02224"/>
    </source>
</evidence>
<evidence type="ECO:0000256" key="6">
    <source>
        <dbReference type="ARBA" id="ARBA00047615"/>
    </source>
</evidence>
<evidence type="ECO:0000256" key="3">
    <source>
        <dbReference type="ARBA" id="ARBA00022741"/>
    </source>
</evidence>
<dbReference type="GO" id="GO:0036431">
    <property type="term" value="F:dCMP kinase activity"/>
    <property type="evidence" value="ECO:0007669"/>
    <property type="project" value="InterPro"/>
</dbReference>
<evidence type="ECO:0000256" key="7">
    <source>
        <dbReference type="ARBA" id="ARBA00048478"/>
    </source>
</evidence>
<feature type="non-terminal residue" evidence="9">
    <location>
        <position position="54"/>
    </location>
</feature>
<dbReference type="GO" id="GO:0005524">
    <property type="term" value="F:ATP binding"/>
    <property type="evidence" value="ECO:0007669"/>
    <property type="project" value="UniProtKB-KW"/>
</dbReference>
<keyword evidence="4 9" id="KW-0418">Kinase</keyword>
<dbReference type="GO" id="GO:0036430">
    <property type="term" value="F:CMP kinase activity"/>
    <property type="evidence" value="ECO:0007669"/>
    <property type="project" value="RHEA"/>
</dbReference>
<evidence type="ECO:0000313" key="9">
    <source>
        <dbReference type="EMBL" id="SYV94047.1"/>
    </source>
</evidence>
<reference evidence="10" key="1">
    <citation type="submission" date="2018-06" db="EMBL/GenBank/DDBJ databases">
        <authorList>
            <consortium name="Pathogen Informatics"/>
        </authorList>
    </citation>
    <scope>NUCLEOTIDE SEQUENCE [LARGE SCALE GENOMIC DNA]</scope>
    <source>
        <strain evidence="10">NCTC10115</strain>
    </source>
</reference>
<accession>A0A3B0PDL9</accession>
<name>A0A3B0PDL9_MYCGL</name>
<dbReference type="Proteomes" id="UP000260136">
    <property type="component" value="Chromosome"/>
</dbReference>
<sequence length="54" mass="6040">MTKQINSQQIAIDGPAGSGKSTVAKLVAQRLGFDYLSTGKIFRAFYYLIKENNW</sequence>
<evidence type="ECO:0000256" key="5">
    <source>
        <dbReference type="ARBA" id="ARBA00022840"/>
    </source>
</evidence>